<protein>
    <submittedName>
        <fullName evidence="5">Acyltransferase</fullName>
    </submittedName>
</protein>
<dbReference type="Pfam" id="PF00132">
    <property type="entry name" value="Hexapep"/>
    <property type="match status" value="1"/>
</dbReference>
<evidence type="ECO:0000256" key="2">
    <source>
        <dbReference type="ARBA" id="ARBA00022679"/>
    </source>
</evidence>
<evidence type="ECO:0000313" key="6">
    <source>
        <dbReference type="Proteomes" id="UP000501408"/>
    </source>
</evidence>
<reference evidence="5 6" key="1">
    <citation type="submission" date="2020-03" db="EMBL/GenBank/DDBJ databases">
        <title>Genome mining reveals the biosynthetic pathways of PHA and ectoines of the halophilic strain Salinivibrio costicola M318 isolated from fermented shrimp paste.</title>
        <authorList>
            <person name="Doan T.V."/>
            <person name="Tran L.T."/>
            <person name="Trieu T.A."/>
            <person name="Nguyen Q.V."/>
            <person name="Quach T.N."/>
            <person name="Phi T.Q."/>
            <person name="Kumar S."/>
        </authorList>
    </citation>
    <scope>NUCLEOTIDE SEQUENCE [LARGE SCALE GENOMIC DNA]</scope>
    <source>
        <strain evidence="5 6">M318</strain>
    </source>
</reference>
<name>A0ABX6K801_SALCS</name>
<evidence type="ECO:0000313" key="5">
    <source>
        <dbReference type="EMBL" id="QIR06503.1"/>
    </source>
</evidence>
<dbReference type="GO" id="GO:0016746">
    <property type="term" value="F:acyltransferase activity"/>
    <property type="evidence" value="ECO:0007669"/>
    <property type="project" value="UniProtKB-KW"/>
</dbReference>
<dbReference type="RefSeq" id="WP_167314630.1">
    <property type="nucleotide sequence ID" value="NZ_CP050266.1"/>
</dbReference>
<dbReference type="InterPro" id="IPR018357">
    <property type="entry name" value="Hexapep_transf_CS"/>
</dbReference>
<dbReference type="PROSITE" id="PS00101">
    <property type="entry name" value="HEXAPEP_TRANSFERASES"/>
    <property type="match status" value="1"/>
</dbReference>
<sequence length="184" mass="20051">MIKKIIRKTVQFFLLIGKLYRRTIAYFIKSQFKSTGTNFFFDPQDIFSYKTISVGDDVYIGPGAFFSASVSSISIGNKVMFGPNVVILGGDHNTSTVGAYMYDVKSKLPDNDLPVIIEDDVWVGAGAIILKGVTIGTGSIVGAGSLVTRSVPSYSVVVGVPARVVKSRFSEEELVRHKEMIRGL</sequence>
<dbReference type="PANTHER" id="PTHR23416">
    <property type="entry name" value="SIALIC ACID SYNTHASE-RELATED"/>
    <property type="match status" value="1"/>
</dbReference>
<evidence type="ECO:0000256" key="4">
    <source>
        <dbReference type="ARBA" id="ARBA00023315"/>
    </source>
</evidence>
<keyword evidence="3" id="KW-0677">Repeat</keyword>
<keyword evidence="6" id="KW-1185">Reference proteome</keyword>
<dbReference type="Gene3D" id="2.160.10.10">
    <property type="entry name" value="Hexapeptide repeat proteins"/>
    <property type="match status" value="1"/>
</dbReference>
<keyword evidence="2" id="KW-0808">Transferase</keyword>
<organism evidence="5 6">
    <name type="scientific">Salinivibrio costicola</name>
    <name type="common">Vibrio costicola</name>
    <dbReference type="NCBI Taxonomy" id="51367"/>
    <lineage>
        <taxon>Bacteria</taxon>
        <taxon>Pseudomonadati</taxon>
        <taxon>Pseudomonadota</taxon>
        <taxon>Gammaproteobacteria</taxon>
        <taxon>Vibrionales</taxon>
        <taxon>Vibrionaceae</taxon>
        <taxon>Salinivibrio</taxon>
    </lineage>
</organism>
<keyword evidence="4 5" id="KW-0012">Acyltransferase</keyword>
<accession>A0ABX6K801</accession>
<dbReference type="InterPro" id="IPR011004">
    <property type="entry name" value="Trimer_LpxA-like_sf"/>
</dbReference>
<dbReference type="InterPro" id="IPR051159">
    <property type="entry name" value="Hexapeptide_acetyltransf"/>
</dbReference>
<dbReference type="CDD" id="cd04647">
    <property type="entry name" value="LbH_MAT_like"/>
    <property type="match status" value="1"/>
</dbReference>
<proteinExistence type="inferred from homology"/>
<dbReference type="PANTHER" id="PTHR23416:SF23">
    <property type="entry name" value="ACETYLTRANSFERASE C18B11.09C-RELATED"/>
    <property type="match status" value="1"/>
</dbReference>
<dbReference type="Proteomes" id="UP000501408">
    <property type="component" value="Chromosome 1"/>
</dbReference>
<evidence type="ECO:0000256" key="3">
    <source>
        <dbReference type="ARBA" id="ARBA00022737"/>
    </source>
</evidence>
<dbReference type="EMBL" id="CP050266">
    <property type="protein sequence ID" value="QIR06503.1"/>
    <property type="molecule type" value="Genomic_DNA"/>
</dbReference>
<comment type="similarity">
    <text evidence="1">Belongs to the transferase hexapeptide repeat family.</text>
</comment>
<evidence type="ECO:0000256" key="1">
    <source>
        <dbReference type="ARBA" id="ARBA00007274"/>
    </source>
</evidence>
<gene>
    <name evidence="5" type="ORF">HBA18_09075</name>
</gene>
<dbReference type="InterPro" id="IPR001451">
    <property type="entry name" value="Hexapep"/>
</dbReference>
<dbReference type="SUPFAM" id="SSF51161">
    <property type="entry name" value="Trimeric LpxA-like enzymes"/>
    <property type="match status" value="1"/>
</dbReference>